<name>A0A9W7A2W0_9STRA</name>
<dbReference type="CDD" id="cd00519">
    <property type="entry name" value="Lipase_3"/>
    <property type="match status" value="1"/>
</dbReference>
<accession>A0A9W7A2W0</accession>
<dbReference type="InterPro" id="IPR029058">
    <property type="entry name" value="AB_hydrolase_fold"/>
</dbReference>
<dbReference type="EMBL" id="BRXW01000546">
    <property type="protein sequence ID" value="GMH64776.1"/>
    <property type="molecule type" value="Genomic_DNA"/>
</dbReference>
<proteinExistence type="predicted"/>
<protein>
    <recommendedName>
        <fullName evidence="2">Fungal lipase-type domain-containing protein</fullName>
    </recommendedName>
</protein>
<keyword evidence="1" id="KW-0732">Signal</keyword>
<evidence type="ECO:0000313" key="4">
    <source>
        <dbReference type="Proteomes" id="UP001165122"/>
    </source>
</evidence>
<dbReference type="AlphaFoldDB" id="A0A9W7A2W0"/>
<dbReference type="PANTHER" id="PTHR47759:SF2">
    <property type="entry name" value="TRIGLYCERIDE LIPASE"/>
    <property type="match status" value="1"/>
</dbReference>
<sequence>MIRPFLLLLLLFPSPVLPFLLPSPTSKPSVSNLFSLSAHSTSPYNPSLSTFLASLSFSTYVPPSTQKSYPTTGTTLKTVYLTPSFLKNVHTGILTIYFEGVNDLPNKVKTNLLESTLTGSYPDIYILTSTYSSETPNINKLKTKVNEGINTLSLNNIKRTKTIWTNTKNSTYTKPTGGILGFGETPGSVNLSTLPPIVMYVPKTDNKLILTIMDEEVSKTDECVGSVYIPLKNVKGKNEVKLMSRGKRESTNGQAVTGAVIGGMAGGPPGAVVGGVVGKLIDEGVKGEISFRTEFNEFNFDEGVKELEVVHNSALNLNWRELCDDDCLRGLEQICYLLSTTTGCTTSLYRDEISKTIVVAFRGTCEGKDLIVDGNVAQEEWVEGEKGEEGEKVHRGFRGSLESVSKRLKELINIAVSGKIESWDIKITGHSLGGALAILFCRDVAEGFDDTRGLRKVGEENVFEMLGGLVGLGKKEETKKGRFFKTVEVYTFGSPRVGNAAFCSKFDELLIDKNGKGPKINAAWRIVNNKDVVARLPRTVDGLIFGKIGYEHVGRTVLISGDDESAWIEGESEGDCPVRDGVIFSSPLTDGNVLGDVVSIVKTNANADNTAIKDKLNNVIDGVTGRVNNINSVLELASLVGIDVGYAEREAKIMESLVKGEGLADHMEPEYWRAFGGGGGMMGRMNDDFVE</sequence>
<reference evidence="4" key="1">
    <citation type="journal article" date="2023" name="Commun. Biol.">
        <title>Genome analysis of Parmales, the sister group of diatoms, reveals the evolutionary specialization of diatoms from phago-mixotrophs to photoautotrophs.</title>
        <authorList>
            <person name="Ban H."/>
            <person name="Sato S."/>
            <person name="Yoshikawa S."/>
            <person name="Yamada K."/>
            <person name="Nakamura Y."/>
            <person name="Ichinomiya M."/>
            <person name="Sato N."/>
            <person name="Blanc-Mathieu R."/>
            <person name="Endo H."/>
            <person name="Kuwata A."/>
            <person name="Ogata H."/>
        </authorList>
    </citation>
    <scope>NUCLEOTIDE SEQUENCE [LARGE SCALE GENOMIC DNA]</scope>
    <source>
        <strain evidence="4">NIES 3700</strain>
    </source>
</reference>
<gene>
    <name evidence="3" type="ORF">TrLO_g4858</name>
</gene>
<dbReference type="Gene3D" id="3.40.50.1820">
    <property type="entry name" value="alpha/beta hydrolase"/>
    <property type="match status" value="1"/>
</dbReference>
<dbReference type="SUPFAM" id="SSF53474">
    <property type="entry name" value="alpha/beta-Hydrolases"/>
    <property type="match status" value="1"/>
</dbReference>
<evidence type="ECO:0000259" key="2">
    <source>
        <dbReference type="Pfam" id="PF01764"/>
    </source>
</evidence>
<evidence type="ECO:0000313" key="3">
    <source>
        <dbReference type="EMBL" id="GMH64776.1"/>
    </source>
</evidence>
<dbReference type="InterPro" id="IPR002921">
    <property type="entry name" value="Fungal_lipase-type"/>
</dbReference>
<organism evidence="3 4">
    <name type="scientific">Triparma laevis f. longispina</name>
    <dbReference type="NCBI Taxonomy" id="1714387"/>
    <lineage>
        <taxon>Eukaryota</taxon>
        <taxon>Sar</taxon>
        <taxon>Stramenopiles</taxon>
        <taxon>Ochrophyta</taxon>
        <taxon>Bolidophyceae</taxon>
        <taxon>Parmales</taxon>
        <taxon>Triparmaceae</taxon>
        <taxon>Triparma</taxon>
    </lineage>
</organism>
<evidence type="ECO:0000256" key="1">
    <source>
        <dbReference type="SAM" id="SignalP"/>
    </source>
</evidence>
<dbReference type="Proteomes" id="UP001165122">
    <property type="component" value="Unassembled WGS sequence"/>
</dbReference>
<dbReference type="OrthoDB" id="194358at2759"/>
<comment type="caution">
    <text evidence="3">The sequence shown here is derived from an EMBL/GenBank/DDBJ whole genome shotgun (WGS) entry which is preliminary data.</text>
</comment>
<feature type="domain" description="Fungal lipase-type" evidence="2">
    <location>
        <begin position="484"/>
        <end position="538"/>
    </location>
</feature>
<keyword evidence="4" id="KW-1185">Reference proteome</keyword>
<feature type="chain" id="PRO_5040832059" description="Fungal lipase-type domain-containing protein" evidence="1">
    <location>
        <begin position="19"/>
        <end position="691"/>
    </location>
</feature>
<dbReference type="PANTHER" id="PTHR47759">
    <property type="entry name" value="OS04G0509100 PROTEIN"/>
    <property type="match status" value="1"/>
</dbReference>
<dbReference type="Pfam" id="PF01764">
    <property type="entry name" value="Lipase_3"/>
    <property type="match status" value="2"/>
</dbReference>
<feature type="domain" description="Fungal lipase-type" evidence="2">
    <location>
        <begin position="358"/>
        <end position="447"/>
    </location>
</feature>
<dbReference type="GO" id="GO:0006629">
    <property type="term" value="P:lipid metabolic process"/>
    <property type="evidence" value="ECO:0007669"/>
    <property type="project" value="InterPro"/>
</dbReference>
<feature type="signal peptide" evidence="1">
    <location>
        <begin position="1"/>
        <end position="18"/>
    </location>
</feature>